<reference evidence="2 3" key="1">
    <citation type="journal article" date="2022" name="Allergy">
        <title>Genome assembly and annotation of Periplaneta americana reveal a comprehensive cockroach allergen profile.</title>
        <authorList>
            <person name="Wang L."/>
            <person name="Xiong Q."/>
            <person name="Saelim N."/>
            <person name="Wang L."/>
            <person name="Nong W."/>
            <person name="Wan A.T."/>
            <person name="Shi M."/>
            <person name="Liu X."/>
            <person name="Cao Q."/>
            <person name="Hui J.H.L."/>
            <person name="Sookrung N."/>
            <person name="Leung T.F."/>
            <person name="Tungtrongchitr A."/>
            <person name="Tsui S.K.W."/>
        </authorList>
    </citation>
    <scope>NUCLEOTIDE SEQUENCE [LARGE SCALE GENOMIC DNA]</scope>
    <source>
        <strain evidence="2">PWHHKU_190912</strain>
    </source>
</reference>
<gene>
    <name evidence="2" type="ORF">ANN_13834</name>
</gene>
<sequence length="472" mass="53995">MAVDIGHIRHYICLTWSQATKGNIEEGGFGPVLWIEFGVAQCSERLLLEDILFIDSNFKIVSKCIILLQSSKLQLSEALNIVDKVSQTVIQNNNSLISEKVKYHDKTSEVDVLKSSDFPFFKYVVDNHCINSKKKKKTSWLRTREELFYIKRRESFKSYIVHLYGEEMHRSIRKFEQLRKKTASALCSLAFLQRCRDQDTIPRFVVIRHHVNSLAARRIFRRTSLALVRERIYHTRRVLDTIARELLDIHLQLTSALHPQDWEWIDSSTTEQEQLYRRKATTRQNDKFNRLSVANQVTPPLDSDRVVVNLTGKTLDPNQVSVLGKGLNFALAPKKPPLKEIISGVEQAIHKLPTDTAEEICRDVCGALIGAGKATPNITKTEHQALRSLREDESIVVLPADKENASVVMESNTYHEKILELLADPSYKTLSREPTSSIEKRTTTLLKKANLPAEVTKSLTPHSTRPPRRRLP</sequence>
<evidence type="ECO:0000313" key="3">
    <source>
        <dbReference type="Proteomes" id="UP001148838"/>
    </source>
</evidence>
<feature type="region of interest" description="Disordered" evidence="1">
    <location>
        <begin position="450"/>
        <end position="472"/>
    </location>
</feature>
<evidence type="ECO:0000256" key="1">
    <source>
        <dbReference type="SAM" id="MobiDB-lite"/>
    </source>
</evidence>
<accession>A0ABQ8SWS2</accession>
<dbReference type="Proteomes" id="UP001148838">
    <property type="component" value="Unassembled WGS sequence"/>
</dbReference>
<protein>
    <submittedName>
        <fullName evidence="2">Uncharacterized protein</fullName>
    </submittedName>
</protein>
<comment type="caution">
    <text evidence="2">The sequence shown here is derived from an EMBL/GenBank/DDBJ whole genome shotgun (WGS) entry which is preliminary data.</text>
</comment>
<proteinExistence type="predicted"/>
<organism evidence="2 3">
    <name type="scientific">Periplaneta americana</name>
    <name type="common">American cockroach</name>
    <name type="synonym">Blatta americana</name>
    <dbReference type="NCBI Taxonomy" id="6978"/>
    <lineage>
        <taxon>Eukaryota</taxon>
        <taxon>Metazoa</taxon>
        <taxon>Ecdysozoa</taxon>
        <taxon>Arthropoda</taxon>
        <taxon>Hexapoda</taxon>
        <taxon>Insecta</taxon>
        <taxon>Pterygota</taxon>
        <taxon>Neoptera</taxon>
        <taxon>Polyneoptera</taxon>
        <taxon>Dictyoptera</taxon>
        <taxon>Blattodea</taxon>
        <taxon>Blattoidea</taxon>
        <taxon>Blattidae</taxon>
        <taxon>Blattinae</taxon>
        <taxon>Periplaneta</taxon>
    </lineage>
</organism>
<name>A0ABQ8SWS2_PERAM</name>
<evidence type="ECO:0000313" key="2">
    <source>
        <dbReference type="EMBL" id="KAJ4437895.1"/>
    </source>
</evidence>
<dbReference type="EMBL" id="JAJSOF020000019">
    <property type="protein sequence ID" value="KAJ4437895.1"/>
    <property type="molecule type" value="Genomic_DNA"/>
</dbReference>
<keyword evidence="3" id="KW-1185">Reference proteome</keyword>